<comment type="caution">
    <text evidence="3">The sequence shown here is derived from an EMBL/GenBank/DDBJ whole genome shotgun (WGS) entry which is preliminary data.</text>
</comment>
<keyword evidence="1" id="KW-0732">Signal</keyword>
<gene>
    <name evidence="3" type="ORF">BCR34DRAFT_607323</name>
</gene>
<keyword evidence="4" id="KW-1185">Reference proteome</keyword>
<dbReference type="AlphaFoldDB" id="A0A1Y1YH46"/>
<protein>
    <recommendedName>
        <fullName evidence="2">Asl1-like glycosyl hydrolase catalytic domain-containing protein</fullName>
    </recommendedName>
</protein>
<dbReference type="InterPro" id="IPR024655">
    <property type="entry name" value="Asl1_glyco_hydro_catalytic"/>
</dbReference>
<feature type="domain" description="Asl1-like glycosyl hydrolase catalytic" evidence="2">
    <location>
        <begin position="48"/>
        <end position="271"/>
    </location>
</feature>
<dbReference type="OrthoDB" id="5985073at2759"/>
<reference evidence="3 4" key="1">
    <citation type="submission" date="2016-07" db="EMBL/GenBank/DDBJ databases">
        <title>Pervasive Adenine N6-methylation of Active Genes in Fungi.</title>
        <authorList>
            <consortium name="DOE Joint Genome Institute"/>
            <person name="Mondo S.J."/>
            <person name="Dannebaum R.O."/>
            <person name="Kuo R.C."/>
            <person name="Labutti K."/>
            <person name="Haridas S."/>
            <person name="Kuo A."/>
            <person name="Salamov A."/>
            <person name="Ahrendt S.R."/>
            <person name="Lipzen A."/>
            <person name="Sullivan W."/>
            <person name="Andreopoulos W.B."/>
            <person name="Clum A."/>
            <person name="Lindquist E."/>
            <person name="Daum C."/>
            <person name="Ramamoorthy G.K."/>
            <person name="Gryganskyi A."/>
            <person name="Culley D."/>
            <person name="Magnuson J.K."/>
            <person name="James T.Y."/>
            <person name="O'Malley M.A."/>
            <person name="Stajich J.E."/>
            <person name="Spatafora J.W."/>
            <person name="Visel A."/>
            <person name="Grigoriev I.V."/>
        </authorList>
    </citation>
    <scope>NUCLEOTIDE SEQUENCE [LARGE SCALE GENOMIC DNA]</scope>
    <source>
        <strain evidence="3 4">CBS 115471</strain>
    </source>
</reference>
<dbReference type="PANTHER" id="PTHR34154:SF10">
    <property type="entry name" value="ASL1-LIKE GLYCOSYL HYDROLASE CATALYTIC DOMAIN-CONTAINING PROTEIN"/>
    <property type="match status" value="1"/>
</dbReference>
<evidence type="ECO:0000313" key="4">
    <source>
        <dbReference type="Proteomes" id="UP000193144"/>
    </source>
</evidence>
<evidence type="ECO:0000256" key="1">
    <source>
        <dbReference type="SAM" id="SignalP"/>
    </source>
</evidence>
<dbReference type="GO" id="GO:0071966">
    <property type="term" value="P:fungal-type cell wall polysaccharide metabolic process"/>
    <property type="evidence" value="ECO:0007669"/>
    <property type="project" value="TreeGrafter"/>
</dbReference>
<organism evidence="3 4">
    <name type="scientific">Clohesyomyces aquaticus</name>
    <dbReference type="NCBI Taxonomy" id="1231657"/>
    <lineage>
        <taxon>Eukaryota</taxon>
        <taxon>Fungi</taxon>
        <taxon>Dikarya</taxon>
        <taxon>Ascomycota</taxon>
        <taxon>Pezizomycotina</taxon>
        <taxon>Dothideomycetes</taxon>
        <taxon>Pleosporomycetidae</taxon>
        <taxon>Pleosporales</taxon>
        <taxon>Lindgomycetaceae</taxon>
        <taxon>Clohesyomyces</taxon>
    </lineage>
</organism>
<dbReference type="STRING" id="1231657.A0A1Y1YH46"/>
<dbReference type="Pfam" id="PF11790">
    <property type="entry name" value="Glyco_hydro_cc"/>
    <property type="match status" value="1"/>
</dbReference>
<proteinExistence type="predicted"/>
<evidence type="ECO:0000313" key="3">
    <source>
        <dbReference type="EMBL" id="ORX97361.1"/>
    </source>
</evidence>
<accession>A0A1Y1YH46</accession>
<sequence length="274" mass="31498">MHLLLRLVLTAHAAISFTVPLTNPILSKPRVLQDRNAAIPEGQGKWRGIPYNDPGLTRHFKADGSHISWAFNWDSDPYGAETFSEFVPMLWSDEADHTGKWFRNVDIAAYYGGTHKRRFLHVHRPRRRRLQEIHPPAPLQILQQQSPHQRPSVTNGPAPMGLDYLRRFLSACSDCHIDWIVIHWYGDATNAADFKKHAQDAYEAGDHRPIWITEFGAFGEEEEVIEFMKDVLAWMDHPDQRYIYRYAYQMASNGSLCNEDGNGLSPIGKVFTFQ</sequence>
<feature type="chain" id="PRO_5013186348" description="Asl1-like glycosyl hydrolase catalytic domain-containing protein" evidence="1">
    <location>
        <begin position="17"/>
        <end position="274"/>
    </location>
</feature>
<dbReference type="GO" id="GO:0009277">
    <property type="term" value="C:fungal-type cell wall"/>
    <property type="evidence" value="ECO:0007669"/>
    <property type="project" value="TreeGrafter"/>
</dbReference>
<evidence type="ECO:0000259" key="2">
    <source>
        <dbReference type="Pfam" id="PF11790"/>
    </source>
</evidence>
<feature type="signal peptide" evidence="1">
    <location>
        <begin position="1"/>
        <end position="16"/>
    </location>
</feature>
<dbReference type="Gene3D" id="3.20.20.80">
    <property type="entry name" value="Glycosidases"/>
    <property type="match status" value="1"/>
</dbReference>
<dbReference type="PANTHER" id="PTHR34154">
    <property type="entry name" value="ALKALI-SENSITIVE LINKAGE PROTEIN 1"/>
    <property type="match status" value="1"/>
</dbReference>
<dbReference type="EMBL" id="MCFA01000236">
    <property type="protein sequence ID" value="ORX97361.1"/>
    <property type="molecule type" value="Genomic_DNA"/>
</dbReference>
<name>A0A1Y1YH46_9PLEO</name>
<dbReference type="SUPFAM" id="SSF51445">
    <property type="entry name" value="(Trans)glycosidases"/>
    <property type="match status" value="1"/>
</dbReference>
<dbReference type="InterPro" id="IPR017853">
    <property type="entry name" value="GH"/>
</dbReference>
<dbReference type="InterPro" id="IPR053183">
    <property type="entry name" value="ASL1"/>
</dbReference>
<dbReference type="Proteomes" id="UP000193144">
    <property type="component" value="Unassembled WGS sequence"/>
</dbReference>